<sequence length="340" mass="36868">MEPIRISSPADAISYMGHSLGYWPKESLVCLALEGKTLGPTLRVNLPGTTDPSESYAERVAHAVGFDRDATAVLIALFTHQPWGPEHPKPFAAMIQRLERRLLAAGLLVHDVWIVGPESFATYDGANPASCGKETPLAAFESCLMNAELVYQGSSVAPSDSPAIPELFAAVDHDAVRSAISAMSTNPAHSLDVAYQLWMDLIDHDGEPTHEQLAEVLAALQHVGLRDQILADMPGINEPMAATLFGATEDAPQWDRIDSSEKLLRQLLTIATPTHAAAPLTMLGHICWWKGRGTAAANYLHVALTFDPDYHLARLLDQLLGAGVVSGWAQHKNTAYRNHH</sequence>
<dbReference type="OrthoDB" id="4954868at2"/>
<dbReference type="Pfam" id="PF13830">
    <property type="entry name" value="DUF4192"/>
    <property type="match status" value="1"/>
</dbReference>
<protein>
    <recommendedName>
        <fullName evidence="3">DUF4192 domain-containing protein</fullName>
    </recommendedName>
</protein>
<dbReference type="Proteomes" id="UP000062833">
    <property type="component" value="Chromosome"/>
</dbReference>
<accession>A0A0M4R988</accession>
<gene>
    <name evidence="1" type="ORF">AOC05_00320</name>
</gene>
<dbReference type="EMBL" id="CP012677">
    <property type="protein sequence ID" value="ALE91168.1"/>
    <property type="molecule type" value="Genomic_DNA"/>
</dbReference>
<dbReference type="KEGG" id="aaq:AOC05_00320"/>
<name>A0A0M4R988_9MICC</name>
<dbReference type="RefSeq" id="WP_062004671.1">
    <property type="nucleotide sequence ID" value="NZ_CP012677.1"/>
</dbReference>
<organism evidence="1 2">
    <name type="scientific">Arthrobacter alpinus</name>
    <dbReference type="NCBI Taxonomy" id="656366"/>
    <lineage>
        <taxon>Bacteria</taxon>
        <taxon>Bacillati</taxon>
        <taxon>Actinomycetota</taxon>
        <taxon>Actinomycetes</taxon>
        <taxon>Micrococcales</taxon>
        <taxon>Micrococcaceae</taxon>
        <taxon>Arthrobacter</taxon>
    </lineage>
</organism>
<dbReference type="PATRIC" id="fig|656366.3.peg.64"/>
<dbReference type="InterPro" id="IPR025447">
    <property type="entry name" value="DUF4192"/>
</dbReference>
<reference evidence="2" key="1">
    <citation type="submission" date="2015-09" db="EMBL/GenBank/DDBJ databases">
        <title>Complete genome of Arthrobacter alpinus strain R3.8.</title>
        <authorList>
            <person name="See-Too W.S."/>
            <person name="Chan K.G."/>
        </authorList>
    </citation>
    <scope>NUCLEOTIDE SEQUENCE [LARGE SCALE GENOMIC DNA]</scope>
    <source>
        <strain evidence="2">R3.8</strain>
    </source>
</reference>
<evidence type="ECO:0008006" key="3">
    <source>
        <dbReference type="Google" id="ProtNLM"/>
    </source>
</evidence>
<evidence type="ECO:0000313" key="1">
    <source>
        <dbReference type="EMBL" id="ALE91168.1"/>
    </source>
</evidence>
<dbReference type="AlphaFoldDB" id="A0A0M4R988"/>
<evidence type="ECO:0000313" key="2">
    <source>
        <dbReference type="Proteomes" id="UP000062833"/>
    </source>
</evidence>
<proteinExistence type="predicted"/>
<keyword evidence="2" id="KW-1185">Reference proteome</keyword>